<evidence type="ECO:0000313" key="4">
    <source>
        <dbReference type="Proteomes" id="UP000014500"/>
    </source>
</evidence>
<dbReference type="PhylomeDB" id="T1J294"/>
<proteinExistence type="predicted"/>
<protein>
    <recommendedName>
        <fullName evidence="2">XRN2-binding (XTBD) domain-containing protein</fullName>
    </recommendedName>
</protein>
<dbReference type="PANTHER" id="PTHR48430:SF1">
    <property type="entry name" value="PARTNER OF XRN-2 PROTEIN 1"/>
    <property type="match status" value="1"/>
</dbReference>
<dbReference type="Pfam" id="PF11952">
    <property type="entry name" value="XTBD"/>
    <property type="match status" value="1"/>
</dbReference>
<evidence type="ECO:0000313" key="3">
    <source>
        <dbReference type="EnsemblMetazoa" id="SMAR007676-PA"/>
    </source>
</evidence>
<dbReference type="HOGENOM" id="CLU_2279721_0_0_1"/>
<dbReference type="Proteomes" id="UP000014500">
    <property type="component" value="Unassembled WGS sequence"/>
</dbReference>
<accession>T1J294</accession>
<evidence type="ECO:0000256" key="1">
    <source>
        <dbReference type="SAM" id="MobiDB-lite"/>
    </source>
</evidence>
<dbReference type="PANTHER" id="PTHR48430">
    <property type="entry name" value="PARTNER OF XRN-2 PROTEIN 1"/>
    <property type="match status" value="1"/>
</dbReference>
<dbReference type="STRING" id="126957.T1J294"/>
<reference evidence="3" key="2">
    <citation type="submission" date="2015-02" db="UniProtKB">
        <authorList>
            <consortium name="EnsemblMetazoa"/>
        </authorList>
    </citation>
    <scope>IDENTIFICATION</scope>
</reference>
<dbReference type="OMA" id="WEIEDHW"/>
<name>T1J294_STRMM</name>
<evidence type="ECO:0000259" key="2">
    <source>
        <dbReference type="PROSITE" id="PS51827"/>
    </source>
</evidence>
<dbReference type="PROSITE" id="PS51827">
    <property type="entry name" value="XTBD"/>
    <property type="match status" value="1"/>
</dbReference>
<organism evidence="3 4">
    <name type="scientific">Strigamia maritima</name>
    <name type="common">European centipede</name>
    <name type="synonym">Geophilus maritimus</name>
    <dbReference type="NCBI Taxonomy" id="126957"/>
    <lineage>
        <taxon>Eukaryota</taxon>
        <taxon>Metazoa</taxon>
        <taxon>Ecdysozoa</taxon>
        <taxon>Arthropoda</taxon>
        <taxon>Myriapoda</taxon>
        <taxon>Chilopoda</taxon>
        <taxon>Pleurostigmophora</taxon>
        <taxon>Geophilomorpha</taxon>
        <taxon>Linotaeniidae</taxon>
        <taxon>Strigamia</taxon>
    </lineage>
</organism>
<sequence>MDLDVEMYRHPWESDEHWDLRKAFIIQYHGKFDEDRLLSLSQAYFNVEILGCSYSADVMSQLNKLAEGLPPSKRPPKKEQVTFVPDNQQEHDVI</sequence>
<dbReference type="eggNOG" id="KOG1721">
    <property type="taxonomic scope" value="Eukaryota"/>
</dbReference>
<reference evidence="4" key="1">
    <citation type="submission" date="2011-05" db="EMBL/GenBank/DDBJ databases">
        <authorList>
            <person name="Richards S.R."/>
            <person name="Qu J."/>
            <person name="Jiang H."/>
            <person name="Jhangiani S.N."/>
            <person name="Agravi P."/>
            <person name="Goodspeed R."/>
            <person name="Gross S."/>
            <person name="Mandapat C."/>
            <person name="Jackson L."/>
            <person name="Mathew T."/>
            <person name="Pu L."/>
            <person name="Thornton R."/>
            <person name="Saada N."/>
            <person name="Wilczek-Boney K.B."/>
            <person name="Lee S."/>
            <person name="Kovar C."/>
            <person name="Wu Y."/>
            <person name="Scherer S.E."/>
            <person name="Worley K.C."/>
            <person name="Muzny D.M."/>
            <person name="Gibbs R."/>
        </authorList>
    </citation>
    <scope>NUCLEOTIDE SEQUENCE</scope>
    <source>
        <strain evidence="4">Brora</strain>
    </source>
</reference>
<dbReference type="InterPro" id="IPR021859">
    <property type="entry name" value="XTBD"/>
</dbReference>
<keyword evidence="4" id="KW-1185">Reference proteome</keyword>
<dbReference type="EnsemblMetazoa" id="SMAR007676-RA">
    <property type="protein sequence ID" value="SMAR007676-PA"/>
    <property type="gene ID" value="SMAR007676"/>
</dbReference>
<dbReference type="AlphaFoldDB" id="T1J294"/>
<feature type="domain" description="XRN2-binding (XTBD)" evidence="2">
    <location>
        <begin position="5"/>
        <end position="91"/>
    </location>
</feature>
<dbReference type="EMBL" id="JH431796">
    <property type="status" value="NOT_ANNOTATED_CDS"/>
    <property type="molecule type" value="Genomic_DNA"/>
</dbReference>
<feature type="region of interest" description="Disordered" evidence="1">
    <location>
        <begin position="67"/>
        <end position="94"/>
    </location>
</feature>